<comment type="caution">
    <text evidence="1">The sequence shown here is derived from an EMBL/GenBank/DDBJ whole genome shotgun (WGS) entry which is preliminary data.</text>
</comment>
<dbReference type="RefSeq" id="WP_184264993.1">
    <property type="nucleotide sequence ID" value="NZ_JACIIX010000014.1"/>
</dbReference>
<proteinExistence type="predicted"/>
<dbReference type="AlphaFoldDB" id="A0A7W9ZI28"/>
<gene>
    <name evidence="1" type="ORF">FHS48_003299</name>
</gene>
<sequence>METEARARLDTAVLVVGDSEGDGPLLRLIPPPLRGMIRGAQNRMEAQRINRLVRVAAQFYPLLQRLEDRAVADAEKRLAGLSFEDALSSDEAIERGLRLFLSAWKSNVFRLLDDQGKAIPPEKVKTAMGACGLTVEQGMTYFINLALVQIFASNPKVQRRMIGSITDPQMMVKVRLLSHFDMLALTELTMGFGSSMGQILGSLENEQIYALATLKAFHLRALRQVFRAGFKNIVKWDPGVIRSIGTTFTCVEQMLDLGEALGVVTSAESMAAIGSWEIRDITDRINEERASRGEPKVAGNRFETDIAAADKIFGSYFTSLMSEPPDIIEGIGRVVADIRRSEKVERKHRIDEVRLFLDRYLEFMTPDVFRALGLSGPRPGSFGQALFICEGLFSKPGVGRRFFEEALKTPEGVRALNNLRKDVEDMRRSGQLKAEPEIRTLVQNSDMLDKHIVQYIKFR</sequence>
<evidence type="ECO:0000313" key="2">
    <source>
        <dbReference type="Proteomes" id="UP000544872"/>
    </source>
</evidence>
<dbReference type="Proteomes" id="UP000544872">
    <property type="component" value="Unassembled WGS sequence"/>
</dbReference>
<evidence type="ECO:0000313" key="1">
    <source>
        <dbReference type="EMBL" id="MBB6211855.1"/>
    </source>
</evidence>
<name>A0A7W9ZI28_NOVIT</name>
<protein>
    <submittedName>
        <fullName evidence="1">Uncharacterized protein</fullName>
    </submittedName>
</protein>
<dbReference type="EMBL" id="JACIIX010000014">
    <property type="protein sequence ID" value="MBB6211855.1"/>
    <property type="molecule type" value="Genomic_DNA"/>
</dbReference>
<organism evidence="1 2">
    <name type="scientific">Novispirillum itersonii</name>
    <name type="common">Aquaspirillum itersonii</name>
    <dbReference type="NCBI Taxonomy" id="189"/>
    <lineage>
        <taxon>Bacteria</taxon>
        <taxon>Pseudomonadati</taxon>
        <taxon>Pseudomonadota</taxon>
        <taxon>Alphaproteobacteria</taxon>
        <taxon>Rhodospirillales</taxon>
        <taxon>Novispirillaceae</taxon>
        <taxon>Novispirillum</taxon>
    </lineage>
</organism>
<keyword evidence="2" id="KW-1185">Reference proteome</keyword>
<accession>A0A7W9ZI28</accession>
<reference evidence="1 2" key="1">
    <citation type="submission" date="2020-08" db="EMBL/GenBank/DDBJ databases">
        <title>Genomic Encyclopedia of Type Strains, Phase IV (KMG-IV): sequencing the most valuable type-strain genomes for metagenomic binning, comparative biology and taxonomic classification.</title>
        <authorList>
            <person name="Goeker M."/>
        </authorList>
    </citation>
    <scope>NUCLEOTIDE SEQUENCE [LARGE SCALE GENOMIC DNA]</scope>
    <source>
        <strain evidence="1 2">DSM 11590</strain>
    </source>
</reference>